<dbReference type="PANTHER" id="PTHR11817">
    <property type="entry name" value="PYRUVATE KINASE"/>
    <property type="match status" value="1"/>
</dbReference>
<protein>
    <recommendedName>
        <fullName evidence="3">pyruvate kinase</fullName>
        <ecNumber evidence="3">2.7.1.40</ecNumber>
    </recommendedName>
</protein>
<keyword evidence="8" id="KW-0067">ATP-binding</keyword>
<dbReference type="PATRIC" id="fig|1618761.3.peg.793"/>
<dbReference type="InterPro" id="IPR015813">
    <property type="entry name" value="Pyrv/PenolPyrv_kinase-like_dom"/>
</dbReference>
<feature type="domain" description="Pyruvate kinase barrel" evidence="12">
    <location>
        <begin position="10"/>
        <end position="85"/>
    </location>
</feature>
<dbReference type="InterPro" id="IPR040442">
    <property type="entry name" value="Pyrv_kinase-like_dom_sf"/>
</dbReference>
<keyword evidence="6" id="KW-0547">Nucleotide-binding</keyword>
<reference evidence="13 14" key="1">
    <citation type="journal article" date="2015" name="Nature">
        <title>rRNA introns, odd ribosomes, and small enigmatic genomes across a large radiation of phyla.</title>
        <authorList>
            <person name="Brown C.T."/>
            <person name="Hug L.A."/>
            <person name="Thomas B.C."/>
            <person name="Sharon I."/>
            <person name="Castelle C.J."/>
            <person name="Singh A."/>
            <person name="Wilkins M.J."/>
            <person name="Williams K.H."/>
            <person name="Banfield J.F."/>
        </authorList>
    </citation>
    <scope>NUCLEOTIDE SEQUENCE [LARGE SCALE GENOMIC DNA]</scope>
</reference>
<dbReference type="SUPFAM" id="SSF51621">
    <property type="entry name" value="Phosphoenolpyruvate/pyruvate domain"/>
    <property type="match status" value="1"/>
</dbReference>
<keyword evidence="10" id="KW-0324">Glycolysis</keyword>
<comment type="caution">
    <text evidence="13">The sequence shown here is derived from an EMBL/GenBank/DDBJ whole genome shotgun (WGS) entry which is preliminary data.</text>
</comment>
<evidence type="ECO:0000256" key="1">
    <source>
        <dbReference type="ARBA" id="ARBA00004997"/>
    </source>
</evidence>
<keyword evidence="9" id="KW-0460">Magnesium</keyword>
<evidence type="ECO:0000256" key="8">
    <source>
        <dbReference type="ARBA" id="ARBA00022840"/>
    </source>
</evidence>
<evidence type="ECO:0000313" key="14">
    <source>
        <dbReference type="Proteomes" id="UP000034952"/>
    </source>
</evidence>
<evidence type="ECO:0000256" key="5">
    <source>
        <dbReference type="ARBA" id="ARBA00022723"/>
    </source>
</evidence>
<dbReference type="GO" id="GO:0016301">
    <property type="term" value="F:kinase activity"/>
    <property type="evidence" value="ECO:0007669"/>
    <property type="project" value="UniProtKB-KW"/>
</dbReference>
<evidence type="ECO:0000256" key="4">
    <source>
        <dbReference type="ARBA" id="ARBA00022679"/>
    </source>
</evidence>
<gene>
    <name evidence="13" type="ORF">UR64_C0023G0009</name>
</gene>
<dbReference type="Pfam" id="PF00224">
    <property type="entry name" value="PK"/>
    <property type="match status" value="2"/>
</dbReference>
<dbReference type="InterPro" id="IPR001697">
    <property type="entry name" value="Pyr_Knase"/>
</dbReference>
<feature type="domain" description="Pyruvate kinase barrel" evidence="12">
    <location>
        <begin position="94"/>
        <end position="250"/>
    </location>
</feature>
<evidence type="ECO:0000256" key="10">
    <source>
        <dbReference type="ARBA" id="ARBA00023152"/>
    </source>
</evidence>
<accession>A0A0G0B8E4</accession>
<sequence>MYNISIMESKTKIVATIGPSSKDKDVIVELIKHHLDIARLNFSWDTHDGHKEVIEHIREAAIECNKKVEIMQDLSGPREQTGKEHHFGGKENEEVITEKDKNDLSFGIEQGVDYIALSFVGTANDIIELRNLIKEKGGNQKIIAKIERKIAFENIDEILEVTDGIMVARGDLGNEYPLEEIPFVQHKMIEKANSKGKIVIVATQMMLSMVNSPTPTRAEVTDVAYAIIDGADGVMLSEESATGKHPIEAVAMMEKIALASEKHKKDISI</sequence>
<dbReference type="Gene3D" id="3.20.20.60">
    <property type="entry name" value="Phosphoenolpyruvate-binding domains"/>
    <property type="match status" value="2"/>
</dbReference>
<evidence type="ECO:0000256" key="11">
    <source>
        <dbReference type="ARBA" id="ARBA00023317"/>
    </source>
</evidence>
<dbReference type="GO" id="GO:0004743">
    <property type="term" value="F:pyruvate kinase activity"/>
    <property type="evidence" value="ECO:0007669"/>
    <property type="project" value="UniProtKB-EC"/>
</dbReference>
<keyword evidence="7 13" id="KW-0418">Kinase</keyword>
<dbReference type="InterPro" id="IPR015793">
    <property type="entry name" value="Pyrv_Knase_brl"/>
</dbReference>
<dbReference type="Proteomes" id="UP000034952">
    <property type="component" value="Unassembled WGS sequence"/>
</dbReference>
<keyword evidence="5" id="KW-0479">Metal-binding</keyword>
<organism evidence="13 14">
    <name type="scientific">Candidatus Nomurabacteria bacterium GW2011_GWE1_35_16</name>
    <dbReference type="NCBI Taxonomy" id="1618761"/>
    <lineage>
        <taxon>Bacteria</taxon>
        <taxon>Candidatus Nomuraibacteriota</taxon>
    </lineage>
</organism>
<keyword evidence="11 13" id="KW-0670">Pyruvate</keyword>
<dbReference type="EC" id="2.7.1.40" evidence="3"/>
<dbReference type="GO" id="GO:0000287">
    <property type="term" value="F:magnesium ion binding"/>
    <property type="evidence" value="ECO:0007669"/>
    <property type="project" value="InterPro"/>
</dbReference>
<dbReference type="AlphaFoldDB" id="A0A0G0B8E4"/>
<keyword evidence="4" id="KW-0808">Transferase</keyword>
<evidence type="ECO:0000256" key="3">
    <source>
        <dbReference type="ARBA" id="ARBA00012142"/>
    </source>
</evidence>
<evidence type="ECO:0000256" key="2">
    <source>
        <dbReference type="ARBA" id="ARBA00008663"/>
    </source>
</evidence>
<evidence type="ECO:0000259" key="12">
    <source>
        <dbReference type="Pfam" id="PF00224"/>
    </source>
</evidence>
<evidence type="ECO:0000256" key="9">
    <source>
        <dbReference type="ARBA" id="ARBA00022842"/>
    </source>
</evidence>
<proteinExistence type="inferred from homology"/>
<comment type="similarity">
    <text evidence="2">Belongs to the pyruvate kinase family.</text>
</comment>
<dbReference type="EMBL" id="LBPY01000023">
    <property type="protein sequence ID" value="KKP65614.1"/>
    <property type="molecule type" value="Genomic_DNA"/>
</dbReference>
<dbReference type="FunFam" id="3.20.20.60:FF:000001">
    <property type="entry name" value="Pyruvate kinase"/>
    <property type="match status" value="1"/>
</dbReference>
<dbReference type="UniPathway" id="UPA00109">
    <property type="reaction ID" value="UER00188"/>
</dbReference>
<evidence type="ECO:0000256" key="7">
    <source>
        <dbReference type="ARBA" id="ARBA00022777"/>
    </source>
</evidence>
<dbReference type="GO" id="GO:0005524">
    <property type="term" value="F:ATP binding"/>
    <property type="evidence" value="ECO:0007669"/>
    <property type="project" value="UniProtKB-KW"/>
</dbReference>
<evidence type="ECO:0000256" key="6">
    <source>
        <dbReference type="ARBA" id="ARBA00022741"/>
    </source>
</evidence>
<evidence type="ECO:0000313" key="13">
    <source>
        <dbReference type="EMBL" id="KKP65614.1"/>
    </source>
</evidence>
<comment type="pathway">
    <text evidence="1">Carbohydrate degradation; glycolysis; pyruvate from D-glyceraldehyde 3-phosphate: step 5/5.</text>
</comment>
<dbReference type="GO" id="GO:0030955">
    <property type="term" value="F:potassium ion binding"/>
    <property type="evidence" value="ECO:0007669"/>
    <property type="project" value="InterPro"/>
</dbReference>
<name>A0A0G0B8E4_9BACT</name>